<dbReference type="Gene3D" id="1.20.1600.10">
    <property type="entry name" value="Outer membrane efflux proteins (OEP)"/>
    <property type="match status" value="1"/>
</dbReference>
<keyword evidence="2" id="KW-0564">Palmitate</keyword>
<keyword evidence="4" id="KW-1185">Reference proteome</keyword>
<evidence type="ECO:0000313" key="3">
    <source>
        <dbReference type="EMBL" id="AMR79973.1"/>
    </source>
</evidence>
<name>A0A142JPG1_9BURK</name>
<sequence>MSARHKLAGACLAALLGGCAIGPNYQRPETPDPAQYRLDTGVLTVAADSAWWDSFGDPVLNALVEAALRSNYDVRIAAARIDEFRGQLMVARSGFFPLLGLSASAARQRAGTFNGTPFAGLDGPRNSYQLLANASWELDLWGRIRRQAESAEAELWNAEYGRRGVVLALAASVVQGYATLRGLDAQLEIAQQTLASRASGLDIFRQRYEGGVISQVELAQAENDYYSTEASIPPLRTAIAQTENALSLLLGREPGPVERGKPVHDLLPPPAGADLPAALLSRRPDVLQAEQAAIAANAQLGAVQALYLPAVNLSGLFGAIASTPGALWHSASQVWGIGAGLTQPIFQGGAIRGQVQSAAAQRQQAMLAYQGTVLAALADVNSALANSIETRKRLVSLRQQEKSLLVYADQSSARYEGGYSSYLEVTTAQEKLFATQLAAVQGQVDVLTGAAALYKSLGGGWPAVPQEVREAGMQGEAKVLTR</sequence>
<gene>
    <name evidence="3" type="ORF">A2G96_20605</name>
</gene>
<reference evidence="3 4" key="1">
    <citation type="submission" date="2016-03" db="EMBL/GenBank/DDBJ databases">
        <title>Complete genome sequence of a novel chlorpyrifos degrading bacterium, Cupriavidus nantongensis sp. X1.</title>
        <authorList>
            <person name="Fang L."/>
        </authorList>
    </citation>
    <scope>NUCLEOTIDE SEQUENCE [LARGE SCALE GENOMIC DNA]</scope>
    <source>
        <strain evidence="3 4">X1</strain>
    </source>
</reference>
<dbReference type="PANTHER" id="PTHR30203">
    <property type="entry name" value="OUTER MEMBRANE CATION EFFLUX PROTEIN"/>
    <property type="match status" value="1"/>
</dbReference>
<dbReference type="InterPro" id="IPR010131">
    <property type="entry name" value="MdtP/NodT-like"/>
</dbReference>
<dbReference type="STRING" id="1796606.A2G96_20605"/>
<keyword evidence="2" id="KW-1134">Transmembrane beta strand</keyword>
<organism evidence="3 4">
    <name type="scientific">Cupriavidus nantongensis</name>
    <dbReference type="NCBI Taxonomy" id="1796606"/>
    <lineage>
        <taxon>Bacteria</taxon>
        <taxon>Pseudomonadati</taxon>
        <taxon>Pseudomonadota</taxon>
        <taxon>Betaproteobacteria</taxon>
        <taxon>Burkholderiales</taxon>
        <taxon>Burkholderiaceae</taxon>
        <taxon>Cupriavidus</taxon>
    </lineage>
</organism>
<dbReference type="PROSITE" id="PS51257">
    <property type="entry name" value="PROKAR_LIPOPROTEIN"/>
    <property type="match status" value="1"/>
</dbReference>
<dbReference type="InterPro" id="IPR003423">
    <property type="entry name" value="OMP_efflux"/>
</dbReference>
<dbReference type="OrthoDB" id="9770517at2"/>
<dbReference type="Pfam" id="PF02321">
    <property type="entry name" value="OEP"/>
    <property type="match status" value="2"/>
</dbReference>
<dbReference type="Gene3D" id="2.20.200.10">
    <property type="entry name" value="Outer membrane efflux proteins (OEP)"/>
    <property type="match status" value="1"/>
</dbReference>
<comment type="subcellular location">
    <subcellularLocation>
        <location evidence="2">Cell membrane</location>
        <topology evidence="2">Lipid-anchor</topology>
    </subcellularLocation>
</comment>
<accession>A0A142JPG1</accession>
<dbReference type="NCBIfam" id="TIGR01845">
    <property type="entry name" value="outer_NodT"/>
    <property type="match status" value="1"/>
</dbReference>
<dbReference type="PANTHER" id="PTHR30203:SF30">
    <property type="entry name" value="OUTER MEMBRANE PROTEIN-RELATED"/>
    <property type="match status" value="1"/>
</dbReference>
<dbReference type="GO" id="GO:0015562">
    <property type="term" value="F:efflux transmembrane transporter activity"/>
    <property type="evidence" value="ECO:0007669"/>
    <property type="project" value="InterPro"/>
</dbReference>
<comment type="similarity">
    <text evidence="1 2">Belongs to the outer membrane factor (OMF) (TC 1.B.17) family.</text>
</comment>
<evidence type="ECO:0000313" key="4">
    <source>
        <dbReference type="Proteomes" id="UP000075238"/>
    </source>
</evidence>
<evidence type="ECO:0000256" key="2">
    <source>
        <dbReference type="RuleBase" id="RU362097"/>
    </source>
</evidence>
<dbReference type="GO" id="GO:0005886">
    <property type="term" value="C:plasma membrane"/>
    <property type="evidence" value="ECO:0007669"/>
    <property type="project" value="UniProtKB-SubCell"/>
</dbReference>
<dbReference type="KEGG" id="cnan:A2G96_20605"/>
<dbReference type="Proteomes" id="UP000075238">
    <property type="component" value="Chromosome 1"/>
</dbReference>
<proteinExistence type="inferred from homology"/>
<dbReference type="AlphaFoldDB" id="A0A142JPG1"/>
<keyword evidence="2" id="KW-0812">Transmembrane</keyword>
<dbReference type="RefSeq" id="WP_062801882.1">
    <property type="nucleotide sequence ID" value="NZ_CP014844.1"/>
</dbReference>
<keyword evidence="2" id="KW-0472">Membrane</keyword>
<evidence type="ECO:0000256" key="1">
    <source>
        <dbReference type="ARBA" id="ARBA00007613"/>
    </source>
</evidence>
<protein>
    <submittedName>
        <fullName evidence="3">Multidrug transporter</fullName>
    </submittedName>
</protein>
<dbReference type="EMBL" id="CP014844">
    <property type="protein sequence ID" value="AMR79973.1"/>
    <property type="molecule type" value="Genomic_DNA"/>
</dbReference>
<keyword evidence="2" id="KW-0449">Lipoprotein</keyword>
<dbReference type="SUPFAM" id="SSF56954">
    <property type="entry name" value="Outer membrane efflux proteins (OEP)"/>
    <property type="match status" value="1"/>
</dbReference>